<protein>
    <recommendedName>
        <fullName evidence="6">Clathrin light chain</fullName>
    </recommendedName>
</protein>
<dbReference type="Pfam" id="PF01086">
    <property type="entry name" value="Clathrin_lg_ch"/>
    <property type="match status" value="1"/>
</dbReference>
<keyword evidence="5 6" id="KW-0968">Cytoplasmic vesicle</keyword>
<dbReference type="GO" id="GO:0032050">
    <property type="term" value="F:clathrin heavy chain binding"/>
    <property type="evidence" value="ECO:0007669"/>
    <property type="project" value="TreeGrafter"/>
</dbReference>
<dbReference type="InterPro" id="IPR000996">
    <property type="entry name" value="Clathrin_L-chain"/>
</dbReference>
<dbReference type="GO" id="GO:0030132">
    <property type="term" value="C:clathrin coat of coated pit"/>
    <property type="evidence" value="ECO:0007669"/>
    <property type="project" value="InterPro"/>
</dbReference>
<dbReference type="GO" id="GO:0030130">
    <property type="term" value="C:clathrin coat of trans-Golgi network vesicle"/>
    <property type="evidence" value="ECO:0007669"/>
    <property type="project" value="InterPro"/>
</dbReference>
<evidence type="ECO:0000256" key="7">
    <source>
        <dbReference type="SAM" id="MobiDB-lite"/>
    </source>
</evidence>
<dbReference type="STRING" id="1230905.A0A1G4K136"/>
<feature type="region of interest" description="Disordered" evidence="7">
    <location>
        <begin position="1"/>
        <end position="23"/>
    </location>
</feature>
<dbReference type="GO" id="GO:0005198">
    <property type="term" value="F:structural molecule activity"/>
    <property type="evidence" value="ECO:0007669"/>
    <property type="project" value="InterPro"/>
</dbReference>
<dbReference type="PANTHER" id="PTHR10639:SF7">
    <property type="entry name" value="CLATHRIN LIGHT CHAIN"/>
    <property type="match status" value="1"/>
</dbReference>
<feature type="region of interest" description="Disordered" evidence="7">
    <location>
        <begin position="66"/>
        <end position="106"/>
    </location>
</feature>
<feature type="compositionally biased region" description="Acidic residues" evidence="7">
    <location>
        <begin position="8"/>
        <end position="23"/>
    </location>
</feature>
<keyword evidence="9" id="KW-1185">Reference proteome</keyword>
<dbReference type="AlphaFoldDB" id="A0A1G4K136"/>
<keyword evidence="3 6" id="KW-0472">Membrane</keyword>
<name>A0A1G4K136_9SACH</name>
<dbReference type="EMBL" id="LT598467">
    <property type="protein sequence ID" value="SCU97174.1"/>
    <property type="molecule type" value="Genomic_DNA"/>
</dbReference>
<proteinExistence type="inferred from homology"/>
<evidence type="ECO:0000256" key="4">
    <source>
        <dbReference type="ARBA" id="ARBA00023176"/>
    </source>
</evidence>
<evidence type="ECO:0000256" key="3">
    <source>
        <dbReference type="ARBA" id="ARBA00023136"/>
    </source>
</evidence>
<dbReference type="GO" id="GO:0006886">
    <property type="term" value="P:intracellular protein transport"/>
    <property type="evidence" value="ECO:0007669"/>
    <property type="project" value="InterPro"/>
</dbReference>
<comment type="function">
    <text evidence="6">Clathrin is the major protein of the polyhedral coat of coated pits and vesicles.</text>
</comment>
<evidence type="ECO:0000256" key="6">
    <source>
        <dbReference type="RuleBase" id="RU363137"/>
    </source>
</evidence>
<evidence type="ECO:0000313" key="9">
    <source>
        <dbReference type="Proteomes" id="UP000191024"/>
    </source>
</evidence>
<evidence type="ECO:0000256" key="5">
    <source>
        <dbReference type="ARBA" id="ARBA00023329"/>
    </source>
</evidence>
<evidence type="ECO:0000313" key="8">
    <source>
        <dbReference type="EMBL" id="SCU97174.1"/>
    </source>
</evidence>
<evidence type="ECO:0000256" key="1">
    <source>
        <dbReference type="ARBA" id="ARBA00004180"/>
    </source>
</evidence>
<keyword evidence="4 6" id="KW-0168">Coated pit</keyword>
<organism evidence="8 9">
    <name type="scientific">Lachancea mirantina</name>
    <dbReference type="NCBI Taxonomy" id="1230905"/>
    <lineage>
        <taxon>Eukaryota</taxon>
        <taxon>Fungi</taxon>
        <taxon>Dikarya</taxon>
        <taxon>Ascomycota</taxon>
        <taxon>Saccharomycotina</taxon>
        <taxon>Saccharomycetes</taxon>
        <taxon>Saccharomycetales</taxon>
        <taxon>Saccharomycetaceae</taxon>
        <taxon>Lachancea</taxon>
    </lineage>
</organism>
<dbReference type="Proteomes" id="UP000191024">
    <property type="component" value="Chromosome F"/>
</dbReference>
<reference evidence="9" key="1">
    <citation type="submission" date="2016-03" db="EMBL/GenBank/DDBJ databases">
        <authorList>
            <person name="Devillers H."/>
        </authorList>
    </citation>
    <scope>NUCLEOTIDE SEQUENCE [LARGE SCALE GENOMIC DNA]</scope>
</reference>
<feature type="compositionally biased region" description="Acidic residues" evidence="7">
    <location>
        <begin position="75"/>
        <end position="87"/>
    </location>
</feature>
<evidence type="ECO:0000256" key="2">
    <source>
        <dbReference type="ARBA" id="ARBA00005263"/>
    </source>
</evidence>
<comment type="similarity">
    <text evidence="2 6">Belongs to the clathrin light chain family.</text>
</comment>
<sequence length="218" mass="25267">MSDKFPPLEDEQFNADAVESNEETDFLKREAELLGDEFKTEEDSEFLQQDKDNEIEDFERTYPEVSNVQAHGEVDADANESEFDDFGEPQTATKEASRGTAVAQWQEKRATEIAEKDIAEENAKKELQEKAAKHLDDFYENYNEKKQQQLKAYREEAQELLHRRDEFFAQYNTVWDRVFELINVDDADIVGDRNRSKFKEILLRLKGNPKAPGAVSTS</sequence>
<comment type="subcellular location">
    <subcellularLocation>
        <location evidence="1 6">Cytoplasmic vesicle membrane</location>
        <topology evidence="1 6">Peripheral membrane protein</topology>
        <orientation evidence="1 6">Cytoplasmic side</orientation>
    </subcellularLocation>
    <subcellularLocation>
        <location evidence="6">Membrane</location>
        <location evidence="6">Coated pit</location>
        <topology evidence="6">Peripheral membrane protein</topology>
        <orientation evidence="6">Cytoplasmic side</orientation>
    </subcellularLocation>
    <text evidence="6">Cytoplasmic face of coated pits and vesicles.</text>
</comment>
<accession>A0A1G4K136</accession>
<dbReference type="PANTHER" id="PTHR10639">
    <property type="entry name" value="CLATHRIN LIGHT CHAIN"/>
    <property type="match status" value="1"/>
</dbReference>
<dbReference type="GO" id="GO:0072583">
    <property type="term" value="P:clathrin-dependent endocytosis"/>
    <property type="evidence" value="ECO:0007669"/>
    <property type="project" value="TreeGrafter"/>
</dbReference>
<dbReference type="OrthoDB" id="5512at2759"/>
<gene>
    <name evidence="8" type="ORF">LAMI_0F09120G</name>
</gene>